<evidence type="ECO:0000313" key="5">
    <source>
        <dbReference type="Proteomes" id="UP000826462"/>
    </source>
</evidence>
<sequence length="87" mass="9112">METSKIEGTLQKSAGYVEKTLGDALGDTSAQVSGKAKELTGKAQKLYGDVRGVVKDSTAERPLMALGIAVGIGFVLGMLRAANRTER</sequence>
<evidence type="ECO:0000259" key="3">
    <source>
        <dbReference type="Pfam" id="PF05532"/>
    </source>
</evidence>
<feature type="transmembrane region" description="Helical" evidence="2">
    <location>
        <begin position="63"/>
        <end position="82"/>
    </location>
</feature>
<dbReference type="SUPFAM" id="SSF69047">
    <property type="entry name" value="Hypothetical protein YjbJ"/>
    <property type="match status" value="1"/>
</dbReference>
<organism evidence="4 5">
    <name type="scientific">Paraburkholderia edwinii</name>
    <dbReference type="NCBI Taxonomy" id="2861782"/>
    <lineage>
        <taxon>Bacteria</taxon>
        <taxon>Pseudomonadati</taxon>
        <taxon>Pseudomonadota</taxon>
        <taxon>Betaproteobacteria</taxon>
        <taxon>Burkholderiales</taxon>
        <taxon>Burkholderiaceae</taxon>
        <taxon>Paraburkholderia</taxon>
    </lineage>
</organism>
<keyword evidence="2" id="KW-0472">Membrane</keyword>
<feature type="domain" description="CsbD-like" evidence="3">
    <location>
        <begin position="5"/>
        <end position="56"/>
    </location>
</feature>
<protein>
    <submittedName>
        <fullName evidence="4">CsbD family protein</fullName>
    </submittedName>
</protein>
<name>A0ABX8UEB2_9BURK</name>
<keyword evidence="5" id="KW-1185">Reference proteome</keyword>
<keyword evidence="2" id="KW-0812">Transmembrane</keyword>
<comment type="similarity">
    <text evidence="1">Belongs to the UPF0337 (CsbD) family.</text>
</comment>
<dbReference type="Proteomes" id="UP000826462">
    <property type="component" value="Chromosome 1"/>
</dbReference>
<gene>
    <name evidence="4" type="ORF">KZJ38_11595</name>
</gene>
<dbReference type="InterPro" id="IPR008462">
    <property type="entry name" value="CsbD"/>
</dbReference>
<accession>A0ABX8UEB2</accession>
<dbReference type="Pfam" id="PF05532">
    <property type="entry name" value="CsbD"/>
    <property type="match status" value="1"/>
</dbReference>
<evidence type="ECO:0000313" key="4">
    <source>
        <dbReference type="EMBL" id="QYD67056.1"/>
    </source>
</evidence>
<dbReference type="InterPro" id="IPR036629">
    <property type="entry name" value="YjbJ_sf"/>
</dbReference>
<evidence type="ECO:0000256" key="2">
    <source>
        <dbReference type="SAM" id="Phobius"/>
    </source>
</evidence>
<evidence type="ECO:0000256" key="1">
    <source>
        <dbReference type="ARBA" id="ARBA00009129"/>
    </source>
</evidence>
<dbReference type="EMBL" id="CP080095">
    <property type="protein sequence ID" value="QYD67056.1"/>
    <property type="molecule type" value="Genomic_DNA"/>
</dbReference>
<dbReference type="Gene3D" id="1.10.1470.10">
    <property type="entry name" value="YjbJ"/>
    <property type="match status" value="1"/>
</dbReference>
<proteinExistence type="inferred from homology"/>
<dbReference type="RefSeq" id="WP_219796050.1">
    <property type="nucleotide sequence ID" value="NZ_CP080095.1"/>
</dbReference>
<reference evidence="4 5" key="1">
    <citation type="submission" date="2021-07" db="EMBL/GenBank/DDBJ databases">
        <title>Paraburkholderia edwinii protects Aspergillus sp. from phenazines by acting as a toxin sponge.</title>
        <authorList>
            <person name="Dahlstrom K.M."/>
            <person name="Newman D.K."/>
        </authorList>
    </citation>
    <scope>NUCLEOTIDE SEQUENCE [LARGE SCALE GENOMIC DNA]</scope>
    <source>
        <strain evidence="4 5">Pe01</strain>
    </source>
</reference>
<keyword evidence="2" id="KW-1133">Transmembrane helix</keyword>